<evidence type="ECO:0000313" key="1">
    <source>
        <dbReference type="EMBL" id="KAF9665540.1"/>
    </source>
</evidence>
<keyword evidence="2" id="KW-1185">Reference proteome</keyword>
<dbReference type="OrthoDB" id="1626798at2759"/>
<protein>
    <submittedName>
        <fullName evidence="1">Uncharacterized protein</fullName>
    </submittedName>
</protein>
<proteinExistence type="predicted"/>
<comment type="caution">
    <text evidence="1">The sequence shown here is derived from an EMBL/GenBank/DDBJ whole genome shotgun (WGS) entry which is preliminary data.</text>
</comment>
<organism evidence="1 2">
    <name type="scientific">Salix dunnii</name>
    <dbReference type="NCBI Taxonomy" id="1413687"/>
    <lineage>
        <taxon>Eukaryota</taxon>
        <taxon>Viridiplantae</taxon>
        <taxon>Streptophyta</taxon>
        <taxon>Embryophyta</taxon>
        <taxon>Tracheophyta</taxon>
        <taxon>Spermatophyta</taxon>
        <taxon>Magnoliopsida</taxon>
        <taxon>eudicotyledons</taxon>
        <taxon>Gunneridae</taxon>
        <taxon>Pentapetalae</taxon>
        <taxon>rosids</taxon>
        <taxon>fabids</taxon>
        <taxon>Malpighiales</taxon>
        <taxon>Salicaceae</taxon>
        <taxon>Saliceae</taxon>
        <taxon>Salix</taxon>
    </lineage>
</organism>
<gene>
    <name evidence="1" type="ORF">SADUNF_Sadunf16G0133600</name>
</gene>
<dbReference type="AlphaFoldDB" id="A0A835MGW6"/>
<sequence length="125" mass="14296">MKRIVIHGLRSKYRGFITAVQGWQDQPSLVEFENLLVGQKVLTKQIGGTSLKSEEEALYVNKGSGNFKRYGNGVFKRHNDKMKNHQGAGSIHAMGGWKNQSYNRKFKGKCYNYGKKGHMERIYIV</sequence>
<evidence type="ECO:0000313" key="2">
    <source>
        <dbReference type="Proteomes" id="UP000657918"/>
    </source>
</evidence>
<name>A0A835MGW6_9ROSI</name>
<accession>A0A835MGW6</accession>
<dbReference type="Proteomes" id="UP000657918">
    <property type="component" value="Chromosome 16"/>
</dbReference>
<reference evidence="1 2" key="1">
    <citation type="submission" date="2020-10" db="EMBL/GenBank/DDBJ databases">
        <title>Plant Genome Project.</title>
        <authorList>
            <person name="Zhang R.-G."/>
        </authorList>
    </citation>
    <scope>NUCLEOTIDE SEQUENCE [LARGE SCALE GENOMIC DNA]</scope>
    <source>
        <strain evidence="1">FAFU-HL-1</strain>
        <tissue evidence="1">Leaf</tissue>
    </source>
</reference>
<dbReference type="EMBL" id="JADGMS010000016">
    <property type="protein sequence ID" value="KAF9665540.1"/>
    <property type="molecule type" value="Genomic_DNA"/>
</dbReference>